<proteinExistence type="predicted"/>
<dbReference type="SUPFAM" id="SSF57997">
    <property type="entry name" value="Tropomyosin"/>
    <property type="match status" value="1"/>
</dbReference>
<dbReference type="Pfam" id="PF10481">
    <property type="entry name" value="CENP-F_N"/>
    <property type="match status" value="2"/>
</dbReference>
<name>A0ABV0RAU0_9TELE</name>
<dbReference type="Gene3D" id="1.10.287.1490">
    <property type="match status" value="1"/>
</dbReference>
<dbReference type="EMBL" id="JAHRIN010042025">
    <property type="protein sequence ID" value="MEQ2205260.1"/>
    <property type="molecule type" value="Genomic_DNA"/>
</dbReference>
<dbReference type="InterPro" id="IPR018463">
    <property type="entry name" value="Centromere_CenpF_N"/>
</dbReference>
<feature type="compositionally biased region" description="Polar residues" evidence="1">
    <location>
        <begin position="125"/>
        <end position="145"/>
    </location>
</feature>
<organism evidence="3 4">
    <name type="scientific">Xenoophorus captivus</name>
    <dbReference type="NCBI Taxonomy" id="1517983"/>
    <lineage>
        <taxon>Eukaryota</taxon>
        <taxon>Metazoa</taxon>
        <taxon>Chordata</taxon>
        <taxon>Craniata</taxon>
        <taxon>Vertebrata</taxon>
        <taxon>Euteleostomi</taxon>
        <taxon>Actinopterygii</taxon>
        <taxon>Neopterygii</taxon>
        <taxon>Teleostei</taxon>
        <taxon>Neoteleostei</taxon>
        <taxon>Acanthomorphata</taxon>
        <taxon>Ovalentaria</taxon>
        <taxon>Atherinomorphae</taxon>
        <taxon>Cyprinodontiformes</taxon>
        <taxon>Goodeidae</taxon>
        <taxon>Xenoophorus</taxon>
    </lineage>
</organism>
<dbReference type="Proteomes" id="UP001434883">
    <property type="component" value="Unassembled WGS sequence"/>
</dbReference>
<dbReference type="PANTHER" id="PTHR18874:SF10">
    <property type="entry name" value="CENTROMERE PROTEIN F"/>
    <property type="match status" value="1"/>
</dbReference>
<evidence type="ECO:0000313" key="4">
    <source>
        <dbReference type="Proteomes" id="UP001434883"/>
    </source>
</evidence>
<feature type="domain" description="Centromere protein Cenp-F N-terminal" evidence="2">
    <location>
        <begin position="99"/>
        <end position="170"/>
    </location>
</feature>
<feature type="region of interest" description="Disordered" evidence="1">
    <location>
        <begin position="204"/>
        <end position="230"/>
    </location>
</feature>
<accession>A0ABV0RAU0</accession>
<evidence type="ECO:0000259" key="2">
    <source>
        <dbReference type="Pfam" id="PF10481"/>
    </source>
</evidence>
<dbReference type="PANTHER" id="PTHR18874">
    <property type="entry name" value="CMF/LEK/CENP CELL DIVISION-RELATED"/>
    <property type="match status" value="1"/>
</dbReference>
<comment type="caution">
    <text evidence="3">The sequence shown here is derived from an EMBL/GenBank/DDBJ whole genome shotgun (WGS) entry which is preliminary data.</text>
</comment>
<evidence type="ECO:0000256" key="1">
    <source>
        <dbReference type="SAM" id="MobiDB-lite"/>
    </source>
</evidence>
<sequence length="314" mass="36386">MLLVPVKFRYDHLNQWWASTPFGTAITGLLIAEEPVIRLSVSWTMSWAVEEWKDGLPGKALQKIQEMEVQLDKLKKERSQKQFQLDSLEAALQKQKQKDVTETPLKRRGASLWDAHEETPIKPSQRMSSSRTVQSPSGSSQQMEQLKTLNQELRGRVSELERNLAAQEKEIRNQTSKLQELQTHLNQARKDLVERDRDLAKAGHELSQAADRHQRLEAKKSQMEREIEDQKQKLLRSEQSLQATQTKEQDLRKKMEELQKEKNSFTVQLDRTTRSLSQLEEEKRSSEQTLKRTQGLLDDLKGIVCQLTVGIGYF</sequence>
<feature type="domain" description="Centromere protein Cenp-F N-terminal" evidence="2">
    <location>
        <begin position="45"/>
        <end position="98"/>
    </location>
</feature>
<gene>
    <name evidence="3" type="ORF">XENOCAPTIV_004285</name>
</gene>
<reference evidence="3 4" key="1">
    <citation type="submission" date="2021-06" db="EMBL/GenBank/DDBJ databases">
        <authorList>
            <person name="Palmer J.M."/>
        </authorList>
    </citation>
    <scope>NUCLEOTIDE SEQUENCE [LARGE SCALE GENOMIC DNA]</scope>
    <source>
        <strain evidence="3 4">XC_2019</strain>
        <tissue evidence="3">Muscle</tissue>
    </source>
</reference>
<dbReference type="InterPro" id="IPR043513">
    <property type="entry name" value="Cenp-F"/>
</dbReference>
<feature type="compositionally biased region" description="Basic and acidic residues" evidence="1">
    <location>
        <begin position="96"/>
        <end position="105"/>
    </location>
</feature>
<protein>
    <recommendedName>
        <fullName evidence="2">Centromere protein Cenp-F N-terminal domain-containing protein</fullName>
    </recommendedName>
</protein>
<keyword evidence="4" id="KW-1185">Reference proteome</keyword>
<evidence type="ECO:0000313" key="3">
    <source>
        <dbReference type="EMBL" id="MEQ2205260.1"/>
    </source>
</evidence>
<feature type="region of interest" description="Disordered" evidence="1">
    <location>
        <begin position="94"/>
        <end position="145"/>
    </location>
</feature>